<dbReference type="NCBIfam" id="TIGR00229">
    <property type="entry name" value="sensory_box"/>
    <property type="match status" value="1"/>
</dbReference>
<evidence type="ECO:0000313" key="19">
    <source>
        <dbReference type="Proteomes" id="UP000295611"/>
    </source>
</evidence>
<dbReference type="SMART" id="SM00062">
    <property type="entry name" value="PBPb"/>
    <property type="match status" value="1"/>
</dbReference>
<dbReference type="SMART" id="SM00091">
    <property type="entry name" value="PAS"/>
    <property type="match status" value="2"/>
</dbReference>
<keyword evidence="6" id="KW-0004">4Fe-4S</keyword>
<protein>
    <recommendedName>
        <fullName evidence="5">Oxygen sensor histidine kinase NreB</fullName>
        <ecNumber evidence="4">2.7.13.3</ecNumber>
    </recommendedName>
    <alternativeName>
        <fullName evidence="15">Nitrogen regulation protein B</fullName>
    </alternativeName>
</protein>
<keyword evidence="7" id="KW-0963">Cytoplasm</keyword>
<evidence type="ECO:0000256" key="15">
    <source>
        <dbReference type="ARBA" id="ARBA00030800"/>
    </source>
</evidence>
<dbReference type="Pfam" id="PF08448">
    <property type="entry name" value="PAS_4"/>
    <property type="match status" value="1"/>
</dbReference>
<keyword evidence="19" id="KW-1185">Reference proteome</keyword>
<dbReference type="InterPro" id="IPR050482">
    <property type="entry name" value="Sensor_HK_TwoCompSys"/>
</dbReference>
<evidence type="ECO:0000256" key="7">
    <source>
        <dbReference type="ARBA" id="ARBA00022490"/>
    </source>
</evidence>
<organism evidence="18 19">
    <name type="scientific">Paludibacterium purpuratum</name>
    <dbReference type="NCBI Taxonomy" id="1144873"/>
    <lineage>
        <taxon>Bacteria</taxon>
        <taxon>Pseudomonadati</taxon>
        <taxon>Pseudomonadota</taxon>
        <taxon>Betaproteobacteria</taxon>
        <taxon>Neisseriales</taxon>
        <taxon>Chromobacteriaceae</taxon>
        <taxon>Paludibacterium</taxon>
    </lineage>
</organism>
<evidence type="ECO:0000256" key="6">
    <source>
        <dbReference type="ARBA" id="ARBA00022485"/>
    </source>
</evidence>
<dbReference type="InterPro" id="IPR004358">
    <property type="entry name" value="Sig_transdc_His_kin-like_C"/>
</dbReference>
<comment type="function">
    <text evidence="14">Member of the two-component regulatory system NreB/NreC involved in the control of dissimilatory nitrate/nitrite reduction in response to oxygen. NreB functions as a direct oxygen sensor histidine kinase which is autophosphorylated, in the absence of oxygen, probably at the conserved histidine residue, and transfers its phosphate group probably to a conserved aspartate residue of NreC. NreB/NreC activates the expression of the nitrate (narGHJI) and nitrite (nir) reductase operons, as well as the putative nitrate transporter gene narT.</text>
</comment>
<keyword evidence="10 18" id="KW-0418">Kinase</keyword>
<evidence type="ECO:0000256" key="4">
    <source>
        <dbReference type="ARBA" id="ARBA00012438"/>
    </source>
</evidence>
<evidence type="ECO:0000256" key="8">
    <source>
        <dbReference type="ARBA" id="ARBA00022679"/>
    </source>
</evidence>
<dbReference type="GO" id="GO:0005737">
    <property type="term" value="C:cytoplasm"/>
    <property type="evidence" value="ECO:0007669"/>
    <property type="project" value="UniProtKB-SubCell"/>
</dbReference>
<dbReference type="InterPro" id="IPR005467">
    <property type="entry name" value="His_kinase_dom"/>
</dbReference>
<keyword evidence="12" id="KW-0902">Two-component regulatory system</keyword>
<dbReference type="SUPFAM" id="SSF55785">
    <property type="entry name" value="PYP-like sensor domain (PAS domain)"/>
    <property type="match status" value="2"/>
</dbReference>
<evidence type="ECO:0000256" key="14">
    <source>
        <dbReference type="ARBA" id="ARBA00024827"/>
    </source>
</evidence>
<dbReference type="Gene3D" id="1.20.5.1930">
    <property type="match status" value="1"/>
</dbReference>
<keyword evidence="11" id="KW-0408">Iron</keyword>
<feature type="domain" description="PAC" evidence="17">
    <location>
        <begin position="457"/>
        <end position="508"/>
    </location>
</feature>
<comment type="catalytic activity">
    <reaction evidence="1">
        <text>ATP + protein L-histidine = ADP + protein N-phospho-L-histidine.</text>
        <dbReference type="EC" id="2.7.13.3"/>
    </reaction>
</comment>
<keyword evidence="9" id="KW-0479">Metal-binding</keyword>
<dbReference type="PANTHER" id="PTHR24421:SF59">
    <property type="entry name" value="OXYGEN SENSOR HISTIDINE KINASE NREB"/>
    <property type="match status" value="1"/>
</dbReference>
<evidence type="ECO:0000256" key="10">
    <source>
        <dbReference type="ARBA" id="ARBA00022777"/>
    </source>
</evidence>
<dbReference type="GO" id="GO:0000155">
    <property type="term" value="F:phosphorelay sensor kinase activity"/>
    <property type="evidence" value="ECO:0007669"/>
    <property type="project" value="InterPro"/>
</dbReference>
<dbReference type="InterPro" id="IPR013656">
    <property type="entry name" value="PAS_4"/>
</dbReference>
<accession>A0A4R7B942</accession>
<dbReference type="InterPro" id="IPR001638">
    <property type="entry name" value="Solute-binding_3/MltF_N"/>
</dbReference>
<dbReference type="PANTHER" id="PTHR24421">
    <property type="entry name" value="NITRATE/NITRITE SENSOR PROTEIN NARX-RELATED"/>
    <property type="match status" value="1"/>
</dbReference>
<evidence type="ECO:0000259" key="17">
    <source>
        <dbReference type="PROSITE" id="PS50113"/>
    </source>
</evidence>
<dbReference type="PROSITE" id="PS50109">
    <property type="entry name" value="HIS_KIN"/>
    <property type="match status" value="1"/>
</dbReference>
<dbReference type="SUPFAM" id="SSF53850">
    <property type="entry name" value="Periplasmic binding protein-like II"/>
    <property type="match status" value="1"/>
</dbReference>
<feature type="domain" description="PAC" evidence="17">
    <location>
        <begin position="326"/>
        <end position="376"/>
    </location>
</feature>
<dbReference type="Pfam" id="PF02518">
    <property type="entry name" value="HATPase_c"/>
    <property type="match status" value="1"/>
</dbReference>
<dbReference type="SMART" id="SM00387">
    <property type="entry name" value="HATPase_c"/>
    <property type="match status" value="1"/>
</dbReference>
<dbReference type="InterPro" id="IPR000700">
    <property type="entry name" value="PAS-assoc_C"/>
</dbReference>
<dbReference type="Gene3D" id="3.30.450.20">
    <property type="entry name" value="PAS domain"/>
    <property type="match status" value="2"/>
</dbReference>
<dbReference type="PROSITE" id="PS50113">
    <property type="entry name" value="PAC"/>
    <property type="match status" value="2"/>
</dbReference>
<keyword evidence="13" id="KW-0411">Iron-sulfur</keyword>
<keyword evidence="8" id="KW-0808">Transferase</keyword>
<dbReference type="GO" id="GO:0046872">
    <property type="term" value="F:metal ion binding"/>
    <property type="evidence" value="ECO:0007669"/>
    <property type="project" value="UniProtKB-KW"/>
</dbReference>
<evidence type="ECO:0000313" key="18">
    <source>
        <dbReference type="EMBL" id="TDR81374.1"/>
    </source>
</evidence>
<dbReference type="Proteomes" id="UP000295611">
    <property type="component" value="Unassembled WGS sequence"/>
</dbReference>
<evidence type="ECO:0000256" key="5">
    <source>
        <dbReference type="ARBA" id="ARBA00017322"/>
    </source>
</evidence>
<dbReference type="AlphaFoldDB" id="A0A4R7B942"/>
<feature type="domain" description="Histidine kinase" evidence="16">
    <location>
        <begin position="530"/>
        <end position="725"/>
    </location>
</feature>
<dbReference type="SMART" id="SM00086">
    <property type="entry name" value="PAC"/>
    <property type="match status" value="2"/>
</dbReference>
<evidence type="ECO:0000256" key="9">
    <source>
        <dbReference type="ARBA" id="ARBA00022723"/>
    </source>
</evidence>
<dbReference type="InterPro" id="IPR011712">
    <property type="entry name" value="Sig_transdc_His_kin_sub3_dim/P"/>
</dbReference>
<dbReference type="InterPro" id="IPR000014">
    <property type="entry name" value="PAS"/>
</dbReference>
<dbReference type="CDD" id="cd01007">
    <property type="entry name" value="PBP2_BvgS_HisK_like"/>
    <property type="match status" value="1"/>
</dbReference>
<comment type="caution">
    <text evidence="18">The sequence shown here is derived from an EMBL/GenBank/DDBJ whole genome shotgun (WGS) entry which is preliminary data.</text>
</comment>
<dbReference type="GO" id="GO:0051539">
    <property type="term" value="F:4 iron, 4 sulfur cluster binding"/>
    <property type="evidence" value="ECO:0007669"/>
    <property type="project" value="UniProtKB-KW"/>
</dbReference>
<dbReference type="GO" id="GO:0016020">
    <property type="term" value="C:membrane"/>
    <property type="evidence" value="ECO:0007669"/>
    <property type="project" value="InterPro"/>
</dbReference>
<reference evidence="18 19" key="1">
    <citation type="submission" date="2019-03" db="EMBL/GenBank/DDBJ databases">
        <title>Genomic Encyclopedia of Type Strains, Phase III (KMG-III): the genomes of soil and plant-associated and newly described type strains.</title>
        <authorList>
            <person name="Whitman W."/>
        </authorList>
    </citation>
    <scope>NUCLEOTIDE SEQUENCE [LARGE SCALE GENOMIC DNA]</scope>
    <source>
        <strain evidence="18 19">CECT 8976</strain>
    </source>
</reference>
<dbReference type="Gene3D" id="3.40.190.10">
    <property type="entry name" value="Periplasmic binding protein-like II"/>
    <property type="match status" value="2"/>
</dbReference>
<dbReference type="InterPro" id="IPR003594">
    <property type="entry name" value="HATPase_dom"/>
</dbReference>
<evidence type="ECO:0000256" key="2">
    <source>
        <dbReference type="ARBA" id="ARBA00001966"/>
    </source>
</evidence>
<dbReference type="PRINTS" id="PR00344">
    <property type="entry name" value="BCTRLSENSOR"/>
</dbReference>
<gene>
    <name evidence="18" type="ORF">DFP86_10327</name>
</gene>
<dbReference type="InterPro" id="IPR036890">
    <property type="entry name" value="HATPase_C_sf"/>
</dbReference>
<dbReference type="InterPro" id="IPR035965">
    <property type="entry name" value="PAS-like_dom_sf"/>
</dbReference>
<dbReference type="Gene3D" id="3.30.565.10">
    <property type="entry name" value="Histidine kinase-like ATPase, C-terminal domain"/>
    <property type="match status" value="1"/>
</dbReference>
<dbReference type="Pfam" id="PF00497">
    <property type="entry name" value="SBP_bac_3"/>
    <property type="match status" value="1"/>
</dbReference>
<evidence type="ECO:0000256" key="3">
    <source>
        <dbReference type="ARBA" id="ARBA00004496"/>
    </source>
</evidence>
<evidence type="ECO:0000256" key="13">
    <source>
        <dbReference type="ARBA" id="ARBA00023014"/>
    </source>
</evidence>
<evidence type="ECO:0000256" key="12">
    <source>
        <dbReference type="ARBA" id="ARBA00023012"/>
    </source>
</evidence>
<name>A0A4R7B942_9NEIS</name>
<dbReference type="SUPFAM" id="SSF55874">
    <property type="entry name" value="ATPase domain of HSP90 chaperone/DNA topoisomerase II/histidine kinase"/>
    <property type="match status" value="1"/>
</dbReference>
<evidence type="ECO:0000256" key="11">
    <source>
        <dbReference type="ARBA" id="ARBA00023004"/>
    </source>
</evidence>
<dbReference type="Pfam" id="PF08447">
    <property type="entry name" value="PAS_3"/>
    <property type="match status" value="1"/>
</dbReference>
<comment type="subcellular location">
    <subcellularLocation>
        <location evidence="3">Cytoplasm</location>
    </subcellularLocation>
</comment>
<proteinExistence type="predicted"/>
<dbReference type="CDD" id="cd00130">
    <property type="entry name" value="PAS"/>
    <property type="match status" value="2"/>
</dbReference>
<evidence type="ECO:0000259" key="16">
    <source>
        <dbReference type="PROSITE" id="PS50109"/>
    </source>
</evidence>
<sequence length="730" mass="82875">MNLLASQNGLHLSWRVYPNQNALDAAVERDEVDVAPGMQQTPATLRHWLFSLPYLRVPHKLVGFRAESADVVELDRLALNERLAIDQSSDAWQFVERNYPELTRLPARSDRQAVQAVEQQRAQYAIVDEAQLALLFKEPAFSNLAVVGDIGDTRLLRLAVRKDWPELPALLDQALSQLPPERLEKIRATWLRPNYPRLLDTIVFWQRLTLALTIAALLALGLWRRQRRARRHAEARLLSAWQELETRNATEAELRLSQFSIDNSTVGILWVSWDSRIRYANRTAERMLGYAQGALLARRLAELEPLLDSHTWLDAWNRLRTNHEIQSFETQCRRLDGQPLAVSVTLSFLQFGRAEYLVVYLNDITERYMARAALAESEARYKSMAANVPGMVFRLETPQAGEPPRLAFVGAASQHLLGYPAQTVQGWSQGWRQAVDEADLPGYLAAWHQAVDEARDWRWQGRLRHRDGHSNWVDLRASVRRFDDGRRVWDGIVWDISQNKHHELQLAESRSQLRSLAAHLESVREEEKARIAREVHDELGQILTVLRLETSMCELGFAHLDTKLAERLGNMKKLIESTFQIVRDVASALRPPVLDAGLGSAIEWQARRFESRTGIACLVSVPDTPLHLDDTQAIGLFRILQEALTNVLRHAEAATVSIGLSAEARRVSLSIADDGKGFQPERQPAGRSFGLVGMRERVWLLGGELQIDSQPGQGTTLLVRLPVDCREEIQ</sequence>
<comment type="cofactor">
    <cofactor evidence="2">
        <name>[4Fe-4S] cluster</name>
        <dbReference type="ChEBI" id="CHEBI:49883"/>
    </cofactor>
</comment>
<dbReference type="GO" id="GO:0046983">
    <property type="term" value="F:protein dimerization activity"/>
    <property type="evidence" value="ECO:0007669"/>
    <property type="project" value="InterPro"/>
</dbReference>
<dbReference type="EC" id="2.7.13.3" evidence="4"/>
<dbReference type="EMBL" id="SNZP01000003">
    <property type="protein sequence ID" value="TDR81374.1"/>
    <property type="molecule type" value="Genomic_DNA"/>
</dbReference>
<dbReference type="CDD" id="cd16917">
    <property type="entry name" value="HATPase_UhpB-NarQ-NarX-like"/>
    <property type="match status" value="1"/>
</dbReference>
<evidence type="ECO:0000256" key="1">
    <source>
        <dbReference type="ARBA" id="ARBA00000085"/>
    </source>
</evidence>
<dbReference type="InterPro" id="IPR001610">
    <property type="entry name" value="PAC"/>
</dbReference>
<dbReference type="Pfam" id="PF07730">
    <property type="entry name" value="HisKA_3"/>
    <property type="match status" value="1"/>
</dbReference>
<dbReference type="InterPro" id="IPR013655">
    <property type="entry name" value="PAS_fold_3"/>
</dbReference>